<dbReference type="OrthoDB" id="430326at2759"/>
<protein>
    <submittedName>
        <fullName evidence="2">Uncharacterized protein</fullName>
    </submittedName>
</protein>
<dbReference type="EMBL" id="VLTL01000021">
    <property type="protein sequence ID" value="KAA0169535.1"/>
    <property type="molecule type" value="Genomic_DNA"/>
</dbReference>
<evidence type="ECO:0000313" key="8">
    <source>
        <dbReference type="Proteomes" id="UP000324907"/>
    </source>
</evidence>
<dbReference type="Proteomes" id="UP000325113">
    <property type="component" value="Unassembled WGS sequence"/>
</dbReference>
<sequence>MEQVYFVRPGEGKSGLECVYQYGNYTYYGPLDVPRPTAASELGSTLAGVQRVQGAIPFYAETASLEEGSVPGKCLAALGSAMEFISEEMTGVVDEIAELAETETWLDSEGAALYFEFEATERLNLEDATVVFAKVYRSDVMITAVFFGGRFYVTLSEASGAEQDLVDTMFPHFVGRRRGMQLRTYDHPGFAKMGVWEAGDAGSPAAALEDEAAGAAAAASGDSDADAVADMSGDGYMQIYAVMRPTGGTSSRAALFRYGGWVYTGKVDFGLPALHLGDIPEMLPALQRQQGRLEYTCDVGAFPVESAFFPVVRQYMAAVSFLHDEMIAVQDTLAEMAEVGITSWIDADWAASFFELALELTPELRAVEAIASKTYFESGIVLHCVLFGSSLYCVLANAAADLPLLDVAFPDVTARCRGAQVKAYGAGQGPAGPGMPKAQRLTVWEGRRRGVKGVGWGTVAAVKEDAAGANAGAEIRAKARERAEAEEAARRATMAMLGGKGAAKASAAAAADAAASDGKEADEAKPAAADAAAPVPAAASSAGSPSKLRASGAARAPHHLGPMPAAGSGAARAPHHLPSLGSTGGGGGRLLSSLPALDPSLAKAPWDAAGKPLRK</sequence>
<dbReference type="EMBL" id="VLTO01000039">
    <property type="protein sequence ID" value="KAA0173041.1"/>
    <property type="molecule type" value="Genomic_DNA"/>
</dbReference>
<feature type="compositionally biased region" description="Low complexity" evidence="1">
    <location>
        <begin position="526"/>
        <end position="546"/>
    </location>
</feature>
<feature type="region of interest" description="Disordered" evidence="1">
    <location>
        <begin position="517"/>
        <end position="615"/>
    </location>
</feature>
<dbReference type="Proteomes" id="UP000323011">
    <property type="component" value="Unassembled WGS sequence"/>
</dbReference>
<accession>A0A5A8CGG0</accession>
<reference evidence="6 7" key="1">
    <citation type="submission" date="2019-07" db="EMBL/GenBank/DDBJ databases">
        <title>Genomes of Cafeteria roenbergensis.</title>
        <authorList>
            <person name="Fischer M.G."/>
            <person name="Hackl T."/>
            <person name="Roman M."/>
        </authorList>
    </citation>
    <scope>NUCLEOTIDE SEQUENCE [LARGE SCALE GENOMIC DNA]</scope>
    <source>
        <strain evidence="2 7">BVI</strain>
        <strain evidence="3 9">Cflag</strain>
        <strain evidence="5 6">E4-10P</strain>
        <strain evidence="4 8">RCC970-E3</strain>
    </source>
</reference>
<name>A0A5A8CGG0_CAFRO</name>
<evidence type="ECO:0000313" key="4">
    <source>
        <dbReference type="EMBL" id="KAA0169535.1"/>
    </source>
</evidence>
<dbReference type="Proteomes" id="UP000322899">
    <property type="component" value="Unassembled WGS sequence"/>
</dbReference>
<dbReference type="Proteomes" id="UP000324907">
    <property type="component" value="Unassembled WGS sequence"/>
</dbReference>
<evidence type="ECO:0000313" key="7">
    <source>
        <dbReference type="Proteomes" id="UP000323011"/>
    </source>
</evidence>
<dbReference type="AlphaFoldDB" id="A0A5A8CGG0"/>
<evidence type="ECO:0000313" key="6">
    <source>
        <dbReference type="Proteomes" id="UP000322899"/>
    </source>
</evidence>
<keyword evidence="7" id="KW-1185">Reference proteome</keyword>
<dbReference type="EMBL" id="VLTM01000009">
    <property type="protein sequence ID" value="KAA0166256.1"/>
    <property type="molecule type" value="Genomic_DNA"/>
</dbReference>
<organism evidence="2 7">
    <name type="scientific">Cafeteria roenbergensis</name>
    <name type="common">Marine flagellate</name>
    <dbReference type="NCBI Taxonomy" id="33653"/>
    <lineage>
        <taxon>Eukaryota</taxon>
        <taxon>Sar</taxon>
        <taxon>Stramenopiles</taxon>
        <taxon>Bigyra</taxon>
        <taxon>Opalozoa</taxon>
        <taxon>Bicosoecida</taxon>
        <taxon>Cafeteriaceae</taxon>
        <taxon>Cafeteria</taxon>
    </lineage>
</organism>
<evidence type="ECO:0000313" key="9">
    <source>
        <dbReference type="Proteomes" id="UP000325113"/>
    </source>
</evidence>
<proteinExistence type="predicted"/>
<gene>
    <name evidence="5" type="ORF">FNF27_05532</name>
    <name evidence="4" type="ORF">FNF28_01980</name>
    <name evidence="2" type="ORF">FNF29_04180</name>
    <name evidence="3" type="ORF">FNF31_01482</name>
</gene>
<evidence type="ECO:0000313" key="3">
    <source>
        <dbReference type="EMBL" id="KAA0166256.1"/>
    </source>
</evidence>
<evidence type="ECO:0000313" key="5">
    <source>
        <dbReference type="EMBL" id="KAA0173041.1"/>
    </source>
</evidence>
<comment type="caution">
    <text evidence="2">The sequence shown here is derived from an EMBL/GenBank/DDBJ whole genome shotgun (WGS) entry which is preliminary data.</text>
</comment>
<dbReference type="OMA" id="KTFFELQ"/>
<evidence type="ECO:0000256" key="1">
    <source>
        <dbReference type="SAM" id="MobiDB-lite"/>
    </source>
</evidence>
<evidence type="ECO:0000313" key="2">
    <source>
        <dbReference type="EMBL" id="KAA0152066.1"/>
    </source>
</evidence>
<dbReference type="EMBL" id="VLTN01000023">
    <property type="protein sequence ID" value="KAA0152066.1"/>
    <property type="molecule type" value="Genomic_DNA"/>
</dbReference>
<feature type="compositionally biased region" description="Low complexity" evidence="1">
    <location>
        <begin position="590"/>
        <end position="605"/>
    </location>
</feature>